<dbReference type="InterPro" id="IPR015943">
    <property type="entry name" value="WD40/YVTN_repeat-like_dom_sf"/>
</dbReference>
<keyword evidence="3" id="KW-1185">Reference proteome</keyword>
<accession>A0A1Y2KVG4</accession>
<dbReference type="InterPro" id="IPR011047">
    <property type="entry name" value="Quinoprotein_ADH-like_sf"/>
</dbReference>
<dbReference type="EMBL" id="JFKA01000014">
    <property type="protein sequence ID" value="OSQ35822.1"/>
    <property type="molecule type" value="Genomic_DNA"/>
</dbReference>
<dbReference type="Proteomes" id="UP000193391">
    <property type="component" value="Unassembled WGS sequence"/>
</dbReference>
<dbReference type="InterPro" id="IPR018391">
    <property type="entry name" value="PQQ_b-propeller_rpt"/>
</dbReference>
<dbReference type="Pfam" id="PF13360">
    <property type="entry name" value="PQQ_2"/>
    <property type="match status" value="1"/>
</dbReference>
<dbReference type="STRING" id="1293891.TMES_19615"/>
<gene>
    <name evidence="2" type="ORF">TMES_19615</name>
</gene>
<dbReference type="PROSITE" id="PS51257">
    <property type="entry name" value="PROKAR_LIPOPROTEIN"/>
    <property type="match status" value="1"/>
</dbReference>
<dbReference type="SUPFAM" id="SSF50998">
    <property type="entry name" value="Quinoprotein alcohol dehydrogenase-like"/>
    <property type="match status" value="1"/>
</dbReference>
<dbReference type="Gene3D" id="2.130.10.10">
    <property type="entry name" value="YVTN repeat-like/Quinoprotein amine dehydrogenase"/>
    <property type="match status" value="1"/>
</dbReference>
<dbReference type="AlphaFoldDB" id="A0A1Y2KVG4"/>
<dbReference type="PANTHER" id="PTHR34512:SF30">
    <property type="entry name" value="OUTER MEMBRANE PROTEIN ASSEMBLY FACTOR BAMB"/>
    <property type="match status" value="1"/>
</dbReference>
<evidence type="ECO:0000313" key="3">
    <source>
        <dbReference type="Proteomes" id="UP000193391"/>
    </source>
</evidence>
<organism evidence="2 3">
    <name type="scientific">Thalassospira mesophila</name>
    <dbReference type="NCBI Taxonomy" id="1293891"/>
    <lineage>
        <taxon>Bacteria</taxon>
        <taxon>Pseudomonadati</taxon>
        <taxon>Pseudomonadota</taxon>
        <taxon>Alphaproteobacteria</taxon>
        <taxon>Rhodospirillales</taxon>
        <taxon>Thalassospiraceae</taxon>
        <taxon>Thalassospira</taxon>
    </lineage>
</organism>
<name>A0A1Y2KVG4_9PROT</name>
<comment type="caution">
    <text evidence="2">The sequence shown here is derived from an EMBL/GenBank/DDBJ whole genome shotgun (WGS) entry which is preliminary data.</text>
</comment>
<dbReference type="PANTHER" id="PTHR34512">
    <property type="entry name" value="CELL SURFACE PROTEIN"/>
    <property type="match status" value="1"/>
</dbReference>
<sequence length="449" mass="47719">MVLQLHRLGRFKSVLCVLGFAVLVSGCSSWMGESEDPPLPGERLAVLSLQSTLVPDPGLTDQKVVLPKPQVQEDWTQNGGVPSHSLQHLAFDNETMKKQWSSSIGTGSLEEDILLNQPVIGKGVVFTIDADADVRAFSAKTGKQIWSVDIAPDQEGDSTLLGSGVAYADGMVYATTGFAEVVAIDAASAEVKWRTTLTAPMRAAPTVRGGRVFVITVDNQTVALNAYSGEILWSHRGAAEGATFIGGASPAVDQGVVISAYSTGELYALRVENGQVIWSDTLASAGRTDAVSAIADIRGLPVIDNDLVIATSNSGLTVAIDLRTGVRLWEVEEGGIQSPWVAGNYVFLLSNTNDLIALQRRSGRVKWVSALPRYVDPEDQSEAMVWTGPVLAGDRLIVGNQQGDVETISPYDGKVIGTDTLPGPLTLPPIVVGDTLYFLTANASLVAYR</sequence>
<protein>
    <submittedName>
        <fullName evidence="2">Pyrrolo-quinoline quinone</fullName>
    </submittedName>
</protein>
<dbReference type="OrthoDB" id="5290752at2"/>
<feature type="domain" description="Pyrrolo-quinoline quinone repeat" evidence="1">
    <location>
        <begin position="131"/>
        <end position="367"/>
    </location>
</feature>
<evidence type="ECO:0000259" key="1">
    <source>
        <dbReference type="Pfam" id="PF13360"/>
    </source>
</evidence>
<reference evidence="2 3" key="1">
    <citation type="submission" date="2014-03" db="EMBL/GenBank/DDBJ databases">
        <title>The draft genome sequence of Thalassospira mesophila JCM 18969.</title>
        <authorList>
            <person name="Lai Q."/>
            <person name="Shao Z."/>
        </authorList>
    </citation>
    <scope>NUCLEOTIDE SEQUENCE [LARGE SCALE GENOMIC DNA]</scope>
    <source>
        <strain evidence="2 3">JCM 18969</strain>
    </source>
</reference>
<dbReference type="InterPro" id="IPR002372">
    <property type="entry name" value="PQQ_rpt_dom"/>
</dbReference>
<proteinExistence type="predicted"/>
<dbReference type="SMART" id="SM00564">
    <property type="entry name" value="PQQ"/>
    <property type="match status" value="7"/>
</dbReference>
<evidence type="ECO:0000313" key="2">
    <source>
        <dbReference type="EMBL" id="OSQ35822.1"/>
    </source>
</evidence>